<dbReference type="PANTHER" id="PTHR15992">
    <property type="entry name" value="HOLLIDAY JUNCTION RECOGNITION PROTEIN"/>
    <property type="match status" value="1"/>
</dbReference>
<name>Q497U3_MOUSE</name>
<accession>Q497U3</accession>
<organism evidence="6">
    <name type="scientific">Mus musculus</name>
    <name type="common">Mouse</name>
    <dbReference type="NCBI Taxonomy" id="10090"/>
    <lineage>
        <taxon>Eukaryota</taxon>
        <taxon>Metazoa</taxon>
        <taxon>Chordata</taxon>
        <taxon>Craniata</taxon>
        <taxon>Vertebrata</taxon>
        <taxon>Euteleostomi</taxon>
        <taxon>Mammalia</taxon>
        <taxon>Eutheria</taxon>
        <taxon>Euarchontoglires</taxon>
        <taxon>Glires</taxon>
        <taxon>Rodentia</taxon>
        <taxon>Myomorpha</taxon>
        <taxon>Muroidea</taxon>
        <taxon>Muridae</taxon>
        <taxon>Murinae</taxon>
        <taxon>Mus</taxon>
        <taxon>Mus</taxon>
    </lineage>
</organism>
<evidence type="ECO:0000256" key="3">
    <source>
        <dbReference type="ARBA" id="ARBA00023242"/>
    </source>
</evidence>
<dbReference type="InterPro" id="IPR022102">
    <property type="entry name" value="HJURP_C"/>
</dbReference>
<feature type="compositionally biased region" description="Polar residues" evidence="4">
    <location>
        <begin position="113"/>
        <end position="122"/>
    </location>
</feature>
<evidence type="ECO:0000256" key="4">
    <source>
        <dbReference type="SAM" id="MobiDB-lite"/>
    </source>
</evidence>
<feature type="region of interest" description="Disordered" evidence="4">
    <location>
        <begin position="82"/>
        <end position="128"/>
    </location>
</feature>
<reference evidence="6" key="1">
    <citation type="journal article" date="2004" name="Genome Res.">
        <title>The status, quality, and expansion of the NIH full-length cDNA project: the Mammalian Gene Collection (MGC).</title>
        <authorList>
            <consortium name="The MGC Project Team"/>
            <person name="Gerhard D.S."/>
            <person name="Wagner L."/>
            <person name="Feingold E.A."/>
            <person name="Shenmen C.M."/>
            <person name="Grouse L.H."/>
            <person name="Schuler G."/>
            <person name="Klein S.L."/>
            <person name="Old S."/>
            <person name="Rasooly R."/>
            <person name="Good P."/>
            <person name="Guyer M."/>
            <person name="Peck A.M."/>
            <person name="Derge J.G."/>
            <person name="Lipman D."/>
            <person name="Collins F.S."/>
            <person name="Jang W."/>
            <person name="Sherry S."/>
            <person name="Feolo M."/>
            <person name="Misquitta L."/>
            <person name="Lee E."/>
            <person name="Rotmistrovsky K."/>
            <person name="Greenhut S.F."/>
            <person name="Schaefer C.F."/>
            <person name="Buetow K."/>
            <person name="Bonner T.I."/>
            <person name="Haussler D."/>
            <person name="Kent J."/>
            <person name="Kiekhaus M."/>
            <person name="Furey T."/>
            <person name="Brent M."/>
            <person name="Prange C."/>
            <person name="Schreiber K."/>
            <person name="Shapiro N."/>
            <person name="Bhat N.K."/>
            <person name="Hopkins R.F."/>
            <person name="Hsie F."/>
            <person name="Driscoll T."/>
            <person name="Soares M.B."/>
            <person name="Casavant T.L."/>
            <person name="Scheetz T.E."/>
            <person name="Brown-stein M.J."/>
            <person name="Usdin T.B."/>
            <person name="Toshiyuki S."/>
            <person name="Carninci P."/>
            <person name="Piao Y."/>
            <person name="Dudekula D.B."/>
            <person name="Ko M.S."/>
            <person name="Kawakami K."/>
            <person name="Suzuki Y."/>
            <person name="Sugano S."/>
            <person name="Gruber C.E."/>
            <person name="Smith M.R."/>
            <person name="Simmons B."/>
            <person name="Moore T."/>
            <person name="Waterman R."/>
            <person name="Johnson S.L."/>
            <person name="Ruan Y."/>
            <person name="Wei C.L."/>
            <person name="Mathavan S."/>
            <person name="Gunaratne P.H."/>
            <person name="Wu J."/>
            <person name="Garcia A.M."/>
            <person name="Hulyk S.W."/>
            <person name="Fuh E."/>
            <person name="Yuan Y."/>
            <person name="Sneed A."/>
            <person name="Kowis C."/>
            <person name="Hodgson A."/>
            <person name="Muzny D.M."/>
            <person name="McPherson J."/>
            <person name="Gibbs R.A."/>
            <person name="Fahey J."/>
            <person name="Helton E."/>
            <person name="Ketteman M."/>
            <person name="Madan A."/>
            <person name="Rodrigues S."/>
            <person name="Sanchez A."/>
            <person name="Whiting M."/>
            <person name="Madari A."/>
            <person name="Young A.C."/>
            <person name="Wetherby K.D."/>
            <person name="Granite S.J."/>
            <person name="Kwong P.N."/>
            <person name="Brinkley C.P."/>
            <person name="Pearson R.L."/>
            <person name="Bouffard G.G."/>
            <person name="Blakesly R.W."/>
            <person name="Green E.D."/>
            <person name="Dickson M.C."/>
            <person name="Rodriguez A.C."/>
            <person name="Grimwood J."/>
            <person name="Schmutz J."/>
            <person name="Myers R.M."/>
            <person name="Butterfield Y.S."/>
            <person name="Griffith M."/>
            <person name="Griffith O.L."/>
            <person name="Krzywinski M.I."/>
            <person name="Liao N."/>
            <person name="Morin R."/>
            <person name="Morrin R."/>
            <person name="Palmquist D."/>
            <person name="Petrescu A.S."/>
            <person name="Skalska U."/>
            <person name="Smailus D.E."/>
            <person name="Stott J.M."/>
            <person name="Schnerch A."/>
            <person name="Schein J.E."/>
            <person name="Jones S.J."/>
            <person name="Holt R.A."/>
            <person name="Baross A."/>
            <person name="Marra M.A."/>
            <person name="Clifton S."/>
            <person name="Makowski K.A."/>
            <person name="Bosak S."/>
            <person name="Malek J."/>
        </authorList>
    </citation>
    <scope>NUCLEOTIDE SEQUENCE [LARGE SCALE MRNA]</scope>
    <source>
        <strain evidence="6">C57BL/6J</strain>
        <tissue evidence="6">Embryonic Germ Cell</tissue>
    </source>
</reference>
<proteinExistence type="evidence at transcript level"/>
<protein>
    <recommendedName>
        <fullName evidence="5">Holliday junction regulator protein family C-terminal domain-containing protein</fullName>
    </recommendedName>
</protein>
<evidence type="ECO:0000256" key="2">
    <source>
        <dbReference type="ARBA" id="ARBA00023125"/>
    </source>
</evidence>
<feature type="domain" description="Holliday junction regulator protein family C-terminal" evidence="5">
    <location>
        <begin position="38"/>
        <end position="75"/>
    </location>
</feature>
<keyword evidence="2" id="KW-0238">DNA-binding</keyword>
<comment type="subcellular location">
    <subcellularLocation>
        <location evidence="1">Nucleus</location>
    </subcellularLocation>
</comment>
<dbReference type="AlphaFoldDB" id="Q497U3"/>
<evidence type="ECO:0000259" key="5">
    <source>
        <dbReference type="Pfam" id="PF12347"/>
    </source>
</evidence>
<dbReference type="Pfam" id="PF12347">
    <property type="entry name" value="HJURP_C"/>
    <property type="match status" value="1"/>
</dbReference>
<dbReference type="GO" id="GO:0003677">
    <property type="term" value="F:DNA binding"/>
    <property type="evidence" value="ECO:0007669"/>
    <property type="project" value="UniProtKB-KW"/>
</dbReference>
<sequence length="158" mass="18173">MESMGRQDRRLQQQLNESRSRFQTLMKRLIAKYNQPFKDNYDELKKEFNRLYQKYCLSPQRAKVTSCGRVSPMKAAAALPCQSEHLKRLNPDSPQQSSQKRSISPGCHRRVLQDSTPQTASTLVREPWLPTKRRKLSYPVACAHQAKSHNTSGASGWP</sequence>
<dbReference type="EMBL" id="BC100379">
    <property type="protein sequence ID" value="AAI00380.1"/>
    <property type="molecule type" value="mRNA"/>
</dbReference>
<dbReference type="Gene3D" id="6.10.250.2320">
    <property type="match status" value="1"/>
</dbReference>
<dbReference type="PeptideAtlas" id="Q497U3"/>
<evidence type="ECO:0000313" key="6">
    <source>
        <dbReference type="EMBL" id="AAI00380.1"/>
    </source>
</evidence>
<keyword evidence="3" id="KW-0539">Nucleus</keyword>
<dbReference type="PANTHER" id="PTHR15992:SF5">
    <property type="entry name" value="HOLLIDAY JUNCTION RECOGNITION PROTEIN"/>
    <property type="match status" value="1"/>
</dbReference>
<evidence type="ECO:0000256" key="1">
    <source>
        <dbReference type="ARBA" id="ARBA00004123"/>
    </source>
</evidence>
<feature type="compositionally biased region" description="Polar residues" evidence="4">
    <location>
        <begin position="92"/>
        <end position="102"/>
    </location>
</feature>
<dbReference type="GO" id="GO:0005634">
    <property type="term" value="C:nucleus"/>
    <property type="evidence" value="ECO:0007669"/>
    <property type="project" value="UniProtKB-SubCell"/>
</dbReference>